<evidence type="ECO:0000313" key="1">
    <source>
        <dbReference type="EMBL" id="QDU83543.1"/>
    </source>
</evidence>
<organism evidence="1 2">
    <name type="scientific">Rohdeia mirabilis</name>
    <dbReference type="NCBI Taxonomy" id="2528008"/>
    <lineage>
        <taxon>Bacteria</taxon>
        <taxon>Pseudomonadati</taxon>
        <taxon>Planctomycetota</taxon>
        <taxon>Planctomycetia</taxon>
        <taxon>Planctomycetia incertae sedis</taxon>
        <taxon>Rohdeia</taxon>
    </lineage>
</organism>
<proteinExistence type="predicted"/>
<accession>A0A518CWF3</accession>
<sequence>MRSRTILAVVLVLLAVGVVVTIALNEGGGDGPAAIESSPVAGEAREADAPTVAFDVAANEGSAADSDLRMSIVENAPVVELVLDDATPGFLVRCVDAATGAPIAGAHVYLSDRELPGTLDNGSHPTPIEALITHREPQVANTRGEVRLPPPLTSGLLAAVDGDHRAARFVGPPLFEDVIELRLEPRRDLVIEVRHADGSPASGFDVVLNAWRQGARAGSEHFSGGITRIETDADGRATLEWHSLRASTGIGAAVRVEVEVDLVTRDPVAVAFDLGDPLVEPFQLTLPPVGQVAVQVATPSGPVGRGAWTAYLGPEGGSRSRVRSAPVVDGRAEFRVAATSERFAAELDRRPDLSAAGGAFFLGPAQHGEEVVIEVPLAGVQVVGRLTDELGGPIGDEACVAYPVASREQAISPGTDADGWFAAPWSQFLVSGAKSHEPVEWVFEVERSSTPPLRGSALITKFAHDSFGRDDHGEYDIGEIVMFEAPLLVSGVVVDTLGRRVPNVQVVIEAVGPEALDRDPVTSARTNASGQFWVPLRDVLTERIGGRPLVASVVSDAHASVGPEEFRAGAELTLTIEGVAVIEGRIEASATHAFTGFSVVGTPRDAWKRRAEFDVELDAGGRFRAVVPAGIWSLELFSRTGGGFGTGSLWYLGRIDGIEARAGRTVRPPSLNPWSIEVEPHTVQVFEPDGQPVRMGYVTWVHPGGVTALGRIFEGSLEVHATTGTVDAWIQNFDCAGLFVRDMRSQSSITLEPAPAIAVHVQAPDLELPAGAELGLELEFDLPFEGGGALNASVRWDDATDGFRHWFKVLHAVGEWRTRLFVRRDRASPALEFGKAHTVVVFSGAEPQQTSITLDSDEVAEALRVLEEQER</sequence>
<dbReference type="RefSeq" id="WP_419186265.1">
    <property type="nucleotide sequence ID" value="NZ_CP036290.1"/>
</dbReference>
<keyword evidence="2" id="KW-1185">Reference proteome</keyword>
<reference evidence="1 2" key="1">
    <citation type="submission" date="2019-02" db="EMBL/GenBank/DDBJ databases">
        <title>Deep-cultivation of Planctomycetes and their phenomic and genomic characterization uncovers novel biology.</title>
        <authorList>
            <person name="Wiegand S."/>
            <person name="Jogler M."/>
            <person name="Boedeker C."/>
            <person name="Pinto D."/>
            <person name="Vollmers J."/>
            <person name="Rivas-Marin E."/>
            <person name="Kohn T."/>
            <person name="Peeters S.H."/>
            <person name="Heuer A."/>
            <person name="Rast P."/>
            <person name="Oberbeckmann S."/>
            <person name="Bunk B."/>
            <person name="Jeske O."/>
            <person name="Meyerdierks A."/>
            <person name="Storesund J.E."/>
            <person name="Kallscheuer N."/>
            <person name="Luecker S."/>
            <person name="Lage O.M."/>
            <person name="Pohl T."/>
            <person name="Merkel B.J."/>
            <person name="Hornburger P."/>
            <person name="Mueller R.-W."/>
            <person name="Bruemmer F."/>
            <person name="Labrenz M."/>
            <person name="Spormann A.M."/>
            <person name="Op den Camp H."/>
            <person name="Overmann J."/>
            <person name="Amann R."/>
            <person name="Jetten M.S.M."/>
            <person name="Mascher T."/>
            <person name="Medema M.H."/>
            <person name="Devos D.P."/>
            <person name="Kaster A.-K."/>
            <person name="Ovreas L."/>
            <person name="Rohde M."/>
            <person name="Galperin M.Y."/>
            <person name="Jogler C."/>
        </authorList>
    </citation>
    <scope>NUCLEOTIDE SEQUENCE [LARGE SCALE GENOMIC DNA]</scope>
    <source>
        <strain evidence="1 2">Pla163</strain>
    </source>
</reference>
<dbReference type="EMBL" id="CP036290">
    <property type="protein sequence ID" value="QDU83543.1"/>
    <property type="molecule type" value="Genomic_DNA"/>
</dbReference>
<name>A0A518CWF3_9BACT</name>
<evidence type="ECO:0008006" key="3">
    <source>
        <dbReference type="Google" id="ProtNLM"/>
    </source>
</evidence>
<evidence type="ECO:0000313" key="2">
    <source>
        <dbReference type="Proteomes" id="UP000319342"/>
    </source>
</evidence>
<dbReference type="Proteomes" id="UP000319342">
    <property type="component" value="Chromosome"/>
</dbReference>
<gene>
    <name evidence="1" type="ORF">Pla163_06420</name>
</gene>
<protein>
    <recommendedName>
        <fullName evidence="3">Nickel uptake substrate-specific transmembrane region</fullName>
    </recommendedName>
</protein>
<dbReference type="AlphaFoldDB" id="A0A518CWF3"/>